<evidence type="ECO:0000313" key="3">
    <source>
        <dbReference type="RefSeq" id="XP_003740106.1"/>
    </source>
</evidence>
<sequence length="332" mass="37864">MSSPGKEASQSICSGGRDVSPQPGTSRANVTPGPAEATPTSQYRQILSSCVEDLVVDMTPSSPKRPSAVSGKAPLKRKPVDLNGLLAMENPYKWGIVCSNAYAERFEDFLLICPQRAHADAKIYIAKGDEEIDPYLSMTCHIQAASIYAVIAQFALKYRKEPHAAAPMYELGISLLDSIIDKLEFEDKLTCKQQRFHILCLKFKSWLLYRSYAMFDASDRLRLERDCQEFLAIGESLRFTRDSDLPGPIEFPTGEFMDVYRFREGQHFLLESLRSWDKAEWILDRNKYHQLFFLASESAVEKYVDFMSLTRHMLVFVRETLCRLYMFDEPGS</sequence>
<dbReference type="Proteomes" id="UP000694867">
    <property type="component" value="Unplaced"/>
</dbReference>
<name>A0AAJ6QQ39_9ACAR</name>
<evidence type="ECO:0000313" key="2">
    <source>
        <dbReference type="Proteomes" id="UP000694867"/>
    </source>
</evidence>
<dbReference type="RefSeq" id="XP_003740106.1">
    <property type="nucleotide sequence ID" value="XM_003740058.2"/>
</dbReference>
<gene>
    <name evidence="3" type="primary">LOC100902396</name>
</gene>
<evidence type="ECO:0000256" key="1">
    <source>
        <dbReference type="SAM" id="MobiDB-lite"/>
    </source>
</evidence>
<protein>
    <submittedName>
        <fullName evidence="3">Uncharacterized protein LOC100902396</fullName>
    </submittedName>
</protein>
<dbReference type="GeneID" id="100902396"/>
<keyword evidence="2" id="KW-1185">Reference proteome</keyword>
<proteinExistence type="predicted"/>
<dbReference type="KEGG" id="goe:100902396"/>
<organism evidence="2 3">
    <name type="scientific">Galendromus occidentalis</name>
    <name type="common">western predatory mite</name>
    <dbReference type="NCBI Taxonomy" id="34638"/>
    <lineage>
        <taxon>Eukaryota</taxon>
        <taxon>Metazoa</taxon>
        <taxon>Ecdysozoa</taxon>
        <taxon>Arthropoda</taxon>
        <taxon>Chelicerata</taxon>
        <taxon>Arachnida</taxon>
        <taxon>Acari</taxon>
        <taxon>Parasitiformes</taxon>
        <taxon>Mesostigmata</taxon>
        <taxon>Gamasina</taxon>
        <taxon>Phytoseioidea</taxon>
        <taxon>Phytoseiidae</taxon>
        <taxon>Typhlodrominae</taxon>
        <taxon>Galendromus</taxon>
    </lineage>
</organism>
<reference evidence="3" key="1">
    <citation type="submission" date="2025-08" db="UniProtKB">
        <authorList>
            <consortium name="RefSeq"/>
        </authorList>
    </citation>
    <scope>IDENTIFICATION</scope>
</reference>
<dbReference type="AlphaFoldDB" id="A0AAJ6QQ39"/>
<accession>A0AAJ6QQ39</accession>
<feature type="compositionally biased region" description="Polar residues" evidence="1">
    <location>
        <begin position="1"/>
        <end position="13"/>
    </location>
</feature>
<feature type="region of interest" description="Disordered" evidence="1">
    <location>
        <begin position="1"/>
        <end position="41"/>
    </location>
</feature>